<protein>
    <submittedName>
        <fullName evidence="1">Class I SAM-dependent methyltransferase</fullName>
    </submittedName>
</protein>
<gene>
    <name evidence="1" type="ORF">PJU73_06465</name>
</gene>
<dbReference type="RefSeq" id="WP_237091540.1">
    <property type="nucleotide sequence ID" value="NZ_CP116766.1"/>
</dbReference>
<dbReference type="PANTHER" id="PTHR35276">
    <property type="entry name" value="S-ADENOSYL-L-METHIONINE-DEPENDENT METHYLTRANSFERASES SUPERFAMILY PROTEIN"/>
    <property type="match status" value="1"/>
</dbReference>
<dbReference type="Pfam" id="PF06962">
    <property type="entry name" value="rRNA_methylase"/>
    <property type="match status" value="1"/>
</dbReference>
<organism evidence="1 2">
    <name type="scientific">Neisseria lisongii</name>
    <dbReference type="NCBI Taxonomy" id="2912188"/>
    <lineage>
        <taxon>Bacteria</taxon>
        <taxon>Pseudomonadati</taxon>
        <taxon>Pseudomonadota</taxon>
        <taxon>Betaproteobacteria</taxon>
        <taxon>Neisseriales</taxon>
        <taxon>Neisseriaceae</taxon>
        <taxon>Neisseria</taxon>
    </lineage>
</organism>
<dbReference type="GO" id="GO:0008168">
    <property type="term" value="F:methyltransferase activity"/>
    <property type="evidence" value="ECO:0007669"/>
    <property type="project" value="UniProtKB-KW"/>
</dbReference>
<keyword evidence="1" id="KW-0808">Transferase</keyword>
<keyword evidence="2" id="KW-1185">Reference proteome</keyword>
<dbReference type="PANTHER" id="PTHR35276:SF1">
    <property type="entry name" value="TRNA (MNM(5)S(2)U34)-METHYLTRANSFERASE, CHLOROPLASTIC"/>
    <property type="match status" value="1"/>
</dbReference>
<sequence length="187" mass="20356">MLAILPFAHSLLQHAIRSGDCVLDGTAGNGHDTLLLARCVGDSGTVYAFDIQETALAATRQRLQQADMLRQVRLIHAGHQRLSEFVRRPLAAAVFNFGYLPHGDKTITTQAETSIQAVAQTLNLLKTGGIAVLVLYHGHAAGKTEAQALLDYAAKLPQQQFKVLQYQFINQQNSPPFILAIEKTGLT</sequence>
<keyword evidence="1" id="KW-0489">Methyltransferase</keyword>
<dbReference type="Proteomes" id="UP001221268">
    <property type="component" value="Chromosome"/>
</dbReference>
<accession>A0ABY7RI93</accession>
<dbReference type="InterPro" id="IPR010719">
    <property type="entry name" value="MnmM_MeTrfase"/>
</dbReference>
<evidence type="ECO:0000313" key="1">
    <source>
        <dbReference type="EMBL" id="WCL71002.1"/>
    </source>
</evidence>
<proteinExistence type="predicted"/>
<dbReference type="EMBL" id="CP116766">
    <property type="protein sequence ID" value="WCL71002.1"/>
    <property type="molecule type" value="Genomic_DNA"/>
</dbReference>
<dbReference type="CDD" id="cd02440">
    <property type="entry name" value="AdoMet_MTases"/>
    <property type="match status" value="1"/>
</dbReference>
<dbReference type="GO" id="GO:0032259">
    <property type="term" value="P:methylation"/>
    <property type="evidence" value="ECO:0007669"/>
    <property type="project" value="UniProtKB-KW"/>
</dbReference>
<dbReference type="Gene3D" id="3.40.50.150">
    <property type="entry name" value="Vaccinia Virus protein VP39"/>
    <property type="match status" value="1"/>
</dbReference>
<dbReference type="SUPFAM" id="SSF53335">
    <property type="entry name" value="S-adenosyl-L-methionine-dependent methyltransferases"/>
    <property type="match status" value="1"/>
</dbReference>
<reference evidence="1 2" key="1">
    <citation type="submission" date="2023-01" db="EMBL/GenBank/DDBJ databases">
        <authorList>
            <person name="Yang C."/>
        </authorList>
    </citation>
    <scope>NUCLEOTIDE SEQUENCE [LARGE SCALE GENOMIC DNA]</scope>
    <source>
        <strain evidence="1 2">ZJ106</strain>
    </source>
</reference>
<dbReference type="InterPro" id="IPR029063">
    <property type="entry name" value="SAM-dependent_MTases_sf"/>
</dbReference>
<name>A0ABY7RI93_9NEIS</name>
<evidence type="ECO:0000313" key="2">
    <source>
        <dbReference type="Proteomes" id="UP001221268"/>
    </source>
</evidence>